<comment type="caution">
    <text evidence="1">The sequence shown here is derived from an EMBL/GenBank/DDBJ whole genome shotgun (WGS) entry which is preliminary data.</text>
</comment>
<accession>K5DKC4</accession>
<evidence type="ECO:0000313" key="1">
    <source>
        <dbReference type="EMBL" id="EKK03314.1"/>
    </source>
</evidence>
<protein>
    <submittedName>
        <fullName evidence="1">Uncharacterized protein</fullName>
    </submittedName>
</protein>
<dbReference type="EMBL" id="AMCW01000032">
    <property type="protein sequence ID" value="EKK03314.1"/>
    <property type="molecule type" value="Genomic_DNA"/>
</dbReference>
<gene>
    <name evidence="1" type="ORF">RBSH_01372</name>
</gene>
<proteinExistence type="predicted"/>
<sequence>MAITTRSSTSVKPVRDLERFDIKQVSDSEQENNKKVLKSDKERRWAALSVSVRRTETQ</sequence>
<organism evidence="1 2">
    <name type="scientific">Rhodopirellula baltica SH28</name>
    <dbReference type="NCBI Taxonomy" id="993517"/>
    <lineage>
        <taxon>Bacteria</taxon>
        <taxon>Pseudomonadati</taxon>
        <taxon>Planctomycetota</taxon>
        <taxon>Planctomycetia</taxon>
        <taxon>Pirellulales</taxon>
        <taxon>Pirellulaceae</taxon>
        <taxon>Rhodopirellula</taxon>
    </lineage>
</organism>
<name>K5DKC4_RHOBT</name>
<dbReference type="PATRIC" id="fig|993517.3.peg.1495"/>
<dbReference type="Proteomes" id="UP000007993">
    <property type="component" value="Unassembled WGS sequence"/>
</dbReference>
<dbReference type="AlphaFoldDB" id="K5DKC4"/>
<reference evidence="1 2" key="1">
    <citation type="journal article" date="2013" name="Mar. Genomics">
        <title>Expression of sulfatases in Rhodopirellula baltica and the diversity of sulfatases in the genus Rhodopirellula.</title>
        <authorList>
            <person name="Wegner C.E."/>
            <person name="Richter-Heitmann T."/>
            <person name="Klindworth A."/>
            <person name="Klockow C."/>
            <person name="Richter M."/>
            <person name="Achstetter T."/>
            <person name="Glockner F.O."/>
            <person name="Harder J."/>
        </authorList>
    </citation>
    <scope>NUCLEOTIDE SEQUENCE [LARGE SCALE GENOMIC DNA]</scope>
    <source>
        <strain evidence="1 2">SH28</strain>
    </source>
</reference>
<evidence type="ECO:0000313" key="2">
    <source>
        <dbReference type="Proteomes" id="UP000007993"/>
    </source>
</evidence>